<evidence type="ECO:0000313" key="1">
    <source>
        <dbReference type="EMBL" id="GAU41725.1"/>
    </source>
</evidence>
<accession>A0A2Z6P0D2</accession>
<keyword evidence="2" id="KW-1185">Reference proteome</keyword>
<sequence length="69" mass="8035">MFLPVSVVEDSAVKMNPWNSLPKREMYVLDIGEEEAVFLSRISEKFKDLNQLNRTGMRFGYRNPQLALD</sequence>
<organism evidence="1 2">
    <name type="scientific">Trifolium subterraneum</name>
    <name type="common">Subterranean clover</name>
    <dbReference type="NCBI Taxonomy" id="3900"/>
    <lineage>
        <taxon>Eukaryota</taxon>
        <taxon>Viridiplantae</taxon>
        <taxon>Streptophyta</taxon>
        <taxon>Embryophyta</taxon>
        <taxon>Tracheophyta</taxon>
        <taxon>Spermatophyta</taxon>
        <taxon>Magnoliopsida</taxon>
        <taxon>eudicotyledons</taxon>
        <taxon>Gunneridae</taxon>
        <taxon>Pentapetalae</taxon>
        <taxon>rosids</taxon>
        <taxon>fabids</taxon>
        <taxon>Fabales</taxon>
        <taxon>Fabaceae</taxon>
        <taxon>Papilionoideae</taxon>
        <taxon>50 kb inversion clade</taxon>
        <taxon>NPAAA clade</taxon>
        <taxon>Hologalegina</taxon>
        <taxon>IRL clade</taxon>
        <taxon>Trifolieae</taxon>
        <taxon>Trifolium</taxon>
    </lineage>
</organism>
<name>A0A2Z6P0D2_TRISU</name>
<dbReference type="EMBL" id="DF973877">
    <property type="protein sequence ID" value="GAU41725.1"/>
    <property type="molecule type" value="Genomic_DNA"/>
</dbReference>
<proteinExistence type="predicted"/>
<protein>
    <submittedName>
        <fullName evidence="1">Uncharacterized protein</fullName>
    </submittedName>
</protein>
<gene>
    <name evidence="1" type="ORF">TSUD_349850</name>
</gene>
<reference evidence="2" key="1">
    <citation type="journal article" date="2017" name="Front. Plant Sci.">
        <title>Climate Clever Clovers: New Paradigm to Reduce the Environmental Footprint of Ruminants by Breeding Low Methanogenic Forages Utilizing Haplotype Variation.</title>
        <authorList>
            <person name="Kaur P."/>
            <person name="Appels R."/>
            <person name="Bayer P.E."/>
            <person name="Keeble-Gagnere G."/>
            <person name="Wang J."/>
            <person name="Hirakawa H."/>
            <person name="Shirasawa K."/>
            <person name="Vercoe P."/>
            <person name="Stefanova K."/>
            <person name="Durmic Z."/>
            <person name="Nichols P."/>
            <person name="Revell C."/>
            <person name="Isobe S.N."/>
            <person name="Edwards D."/>
            <person name="Erskine W."/>
        </authorList>
    </citation>
    <scope>NUCLEOTIDE SEQUENCE [LARGE SCALE GENOMIC DNA]</scope>
    <source>
        <strain evidence="2">cv. Daliak</strain>
    </source>
</reference>
<dbReference type="Proteomes" id="UP000242715">
    <property type="component" value="Unassembled WGS sequence"/>
</dbReference>
<evidence type="ECO:0000313" key="2">
    <source>
        <dbReference type="Proteomes" id="UP000242715"/>
    </source>
</evidence>
<dbReference type="OrthoDB" id="1592604at2759"/>
<dbReference type="AlphaFoldDB" id="A0A2Z6P0D2"/>